<evidence type="ECO:0000256" key="10">
    <source>
        <dbReference type="ARBA" id="ARBA00023136"/>
    </source>
</evidence>
<organism evidence="13 14">
    <name type="scientific">Allochromatium tepidum</name>
    <dbReference type="NCBI Taxonomy" id="553982"/>
    <lineage>
        <taxon>Bacteria</taxon>
        <taxon>Pseudomonadati</taxon>
        <taxon>Pseudomonadota</taxon>
        <taxon>Gammaproteobacteria</taxon>
        <taxon>Chromatiales</taxon>
        <taxon>Chromatiaceae</taxon>
        <taxon>Allochromatium</taxon>
    </lineage>
</organism>
<evidence type="ECO:0000256" key="3">
    <source>
        <dbReference type="ARBA" id="ARBA00022448"/>
    </source>
</evidence>
<feature type="transmembrane region" description="Helical" evidence="11">
    <location>
        <begin position="43"/>
        <end position="68"/>
    </location>
</feature>
<keyword evidence="3 11" id="KW-0813">Transport</keyword>
<feature type="transmembrane region" description="Helical" evidence="11">
    <location>
        <begin position="248"/>
        <end position="266"/>
    </location>
</feature>
<dbReference type="InterPro" id="IPR047817">
    <property type="entry name" value="ABC2_TM_bact-type"/>
</dbReference>
<dbReference type="Proteomes" id="UP000680679">
    <property type="component" value="Chromosome"/>
</dbReference>
<keyword evidence="5" id="KW-0762">Sugar transport</keyword>
<reference evidence="13 14" key="1">
    <citation type="submission" date="2021-04" db="EMBL/GenBank/DDBJ databases">
        <title>Complete genome sequencing of Allochromatium tepidum strain NZ.</title>
        <authorList>
            <person name="Tsukatani Y."/>
            <person name="Mori H."/>
        </authorList>
    </citation>
    <scope>NUCLEOTIDE SEQUENCE [LARGE SCALE GENOMIC DNA]</scope>
    <source>
        <strain evidence="13 14">NZ</strain>
    </source>
</reference>
<keyword evidence="4 11" id="KW-1003">Cell membrane</keyword>
<evidence type="ECO:0000256" key="2">
    <source>
        <dbReference type="ARBA" id="ARBA00007783"/>
    </source>
</evidence>
<name>A0ABM7QQN1_9GAMM</name>
<evidence type="ECO:0000313" key="13">
    <source>
        <dbReference type="EMBL" id="BCU08008.1"/>
    </source>
</evidence>
<dbReference type="InterPro" id="IPR013525">
    <property type="entry name" value="ABC2_TM"/>
</dbReference>
<evidence type="ECO:0000256" key="6">
    <source>
        <dbReference type="ARBA" id="ARBA00022692"/>
    </source>
</evidence>
<keyword evidence="14" id="KW-1185">Reference proteome</keyword>
<evidence type="ECO:0000256" key="7">
    <source>
        <dbReference type="ARBA" id="ARBA00022903"/>
    </source>
</evidence>
<proteinExistence type="inferred from homology"/>
<evidence type="ECO:0000256" key="4">
    <source>
        <dbReference type="ARBA" id="ARBA00022475"/>
    </source>
</evidence>
<feature type="transmembrane region" description="Helical" evidence="11">
    <location>
        <begin position="192"/>
        <end position="211"/>
    </location>
</feature>
<accession>A0ABM7QQN1</accession>
<protein>
    <recommendedName>
        <fullName evidence="11">Transport permease protein</fullName>
    </recommendedName>
</protein>
<dbReference type="PRINTS" id="PR00164">
    <property type="entry name" value="ABC2TRNSPORT"/>
</dbReference>
<keyword evidence="9" id="KW-0625">Polysaccharide transport</keyword>
<evidence type="ECO:0000313" key="14">
    <source>
        <dbReference type="Proteomes" id="UP000680679"/>
    </source>
</evidence>
<dbReference type="EMBL" id="AP024563">
    <property type="protein sequence ID" value="BCU08008.1"/>
    <property type="molecule type" value="Genomic_DNA"/>
</dbReference>
<dbReference type="PROSITE" id="PS51012">
    <property type="entry name" value="ABC_TM2"/>
    <property type="match status" value="1"/>
</dbReference>
<gene>
    <name evidence="13" type="ORF">Atep_26850</name>
</gene>
<sequence length="277" mass="31097">MTSSPVVRLLGSLSACFAPLLTHRRLIIEMTQREVLGRYRGSFMGIAWSLLHPLLMLMVYTFVFSYVFESRWGLPNESRADFAIILFVGMIVHGFFAECLNRAPSVILHNPNYVKKVIFPLEILPWILVLAAVFHALVSVIALLLVQWLLKGTLPATALLLPILVLPFVLLTAGLSLMLASLGTFVRDVGQAIGVLTTILLFLSPVFYPVSRLPEVFQFWMALNPLSFMIEEGRKLLVLGLLPDVTGWLLYGGIALVILWLGHWWFQFTRDGFADVL</sequence>
<evidence type="ECO:0000256" key="9">
    <source>
        <dbReference type="ARBA" id="ARBA00023047"/>
    </source>
</evidence>
<evidence type="ECO:0000259" key="12">
    <source>
        <dbReference type="PROSITE" id="PS51012"/>
    </source>
</evidence>
<feature type="transmembrane region" description="Helical" evidence="11">
    <location>
        <begin position="80"/>
        <end position="100"/>
    </location>
</feature>
<dbReference type="PANTHER" id="PTHR30413">
    <property type="entry name" value="INNER MEMBRANE TRANSPORT PERMEASE"/>
    <property type="match status" value="1"/>
</dbReference>
<keyword evidence="6 11" id="KW-0812">Transmembrane</keyword>
<evidence type="ECO:0000256" key="11">
    <source>
        <dbReference type="RuleBase" id="RU361157"/>
    </source>
</evidence>
<comment type="similarity">
    <text evidence="2 11">Belongs to the ABC-2 integral membrane protein family.</text>
</comment>
<feature type="transmembrane region" description="Helical" evidence="11">
    <location>
        <begin position="156"/>
        <end position="180"/>
    </location>
</feature>
<keyword evidence="10 11" id="KW-0472">Membrane</keyword>
<feature type="transmembrane region" description="Helical" evidence="11">
    <location>
        <begin position="121"/>
        <end position="150"/>
    </location>
</feature>
<dbReference type="Pfam" id="PF01061">
    <property type="entry name" value="ABC2_membrane"/>
    <property type="match status" value="1"/>
</dbReference>
<feature type="domain" description="ABC transmembrane type-2" evidence="12">
    <location>
        <begin position="44"/>
        <end position="269"/>
    </location>
</feature>
<keyword evidence="8 11" id="KW-1133">Transmembrane helix</keyword>
<dbReference type="InterPro" id="IPR000412">
    <property type="entry name" value="ABC_2_transport"/>
</dbReference>
<evidence type="ECO:0000256" key="1">
    <source>
        <dbReference type="ARBA" id="ARBA00004651"/>
    </source>
</evidence>
<evidence type="ECO:0000256" key="5">
    <source>
        <dbReference type="ARBA" id="ARBA00022597"/>
    </source>
</evidence>
<comment type="subcellular location">
    <subcellularLocation>
        <location evidence="11">Cell inner membrane</location>
        <topology evidence="11">Multi-pass membrane protein</topology>
    </subcellularLocation>
    <subcellularLocation>
        <location evidence="1">Cell membrane</location>
        <topology evidence="1">Multi-pass membrane protein</topology>
    </subcellularLocation>
</comment>
<evidence type="ECO:0000256" key="8">
    <source>
        <dbReference type="ARBA" id="ARBA00022989"/>
    </source>
</evidence>
<keyword evidence="7" id="KW-0972">Capsule biogenesis/degradation</keyword>
<dbReference type="PANTHER" id="PTHR30413:SF10">
    <property type="entry name" value="CAPSULE POLYSACCHARIDE EXPORT INNER-MEMBRANE PROTEIN CTRC"/>
    <property type="match status" value="1"/>
</dbReference>